<dbReference type="Pfam" id="PF05977">
    <property type="entry name" value="MFS_3"/>
    <property type="match status" value="1"/>
</dbReference>
<dbReference type="Proteomes" id="UP000001191">
    <property type="component" value="Chromosome"/>
</dbReference>
<keyword evidence="6 7" id="KW-0472">Membrane</keyword>
<evidence type="ECO:0000313" key="10">
    <source>
        <dbReference type="Proteomes" id="UP000001191"/>
    </source>
</evidence>
<feature type="transmembrane region" description="Helical" evidence="7">
    <location>
        <begin position="65"/>
        <end position="93"/>
    </location>
</feature>
<dbReference type="PROSITE" id="PS50850">
    <property type="entry name" value="MFS"/>
    <property type="match status" value="1"/>
</dbReference>
<evidence type="ECO:0000256" key="5">
    <source>
        <dbReference type="ARBA" id="ARBA00022989"/>
    </source>
</evidence>
<keyword evidence="5 7" id="KW-1133">Transmembrane helix</keyword>
<dbReference type="eggNOG" id="COG2814">
    <property type="taxonomic scope" value="Bacteria"/>
</dbReference>
<dbReference type="PANTHER" id="PTHR23513">
    <property type="entry name" value="INTEGRAL MEMBRANE EFFLUX PROTEIN-RELATED"/>
    <property type="match status" value="1"/>
</dbReference>
<keyword evidence="2" id="KW-0813">Transport</keyword>
<dbReference type="KEGG" id="npu:Npun_F1998"/>
<evidence type="ECO:0000256" key="7">
    <source>
        <dbReference type="SAM" id="Phobius"/>
    </source>
</evidence>
<dbReference type="GO" id="GO:0005886">
    <property type="term" value="C:plasma membrane"/>
    <property type="evidence" value="ECO:0007669"/>
    <property type="project" value="UniProtKB-SubCell"/>
</dbReference>
<reference evidence="9 10" key="2">
    <citation type="journal article" date="2013" name="Plant Physiol.">
        <title>A Nostoc punctiforme Sugar Transporter Necessary to Establish a Cyanobacterium-Plant Symbiosis.</title>
        <authorList>
            <person name="Ekman M."/>
            <person name="Picossi S."/>
            <person name="Campbell E.L."/>
            <person name="Meeks J.C."/>
            <person name="Flores E."/>
        </authorList>
    </citation>
    <scope>NUCLEOTIDE SEQUENCE [LARGE SCALE GENOMIC DNA]</scope>
    <source>
        <strain evidence="10">ATCC 29133 / PCC 73102</strain>
    </source>
</reference>
<evidence type="ECO:0000256" key="3">
    <source>
        <dbReference type="ARBA" id="ARBA00022475"/>
    </source>
</evidence>
<organism evidence="9 10">
    <name type="scientific">Nostoc punctiforme (strain ATCC 29133 / PCC 73102)</name>
    <dbReference type="NCBI Taxonomy" id="63737"/>
    <lineage>
        <taxon>Bacteria</taxon>
        <taxon>Bacillati</taxon>
        <taxon>Cyanobacteriota</taxon>
        <taxon>Cyanophyceae</taxon>
        <taxon>Nostocales</taxon>
        <taxon>Nostocaceae</taxon>
        <taxon>Nostoc</taxon>
    </lineage>
</organism>
<evidence type="ECO:0000256" key="2">
    <source>
        <dbReference type="ARBA" id="ARBA00022448"/>
    </source>
</evidence>
<sequence length="101" mass="10835">MTSDPSHVAALSAVLTLSWPIFALPGGIISDRRDRKWLMVWANIARAVAMVLLALAATTEDLTIWTLYAIAFGLGASETLADTAGMAIVPAVVKRSRLRLN</sequence>
<keyword evidence="4 7" id="KW-0812">Transmembrane</keyword>
<accession>B2J4X4</accession>
<dbReference type="EMBL" id="CP001037">
    <property type="protein sequence ID" value="ACC80634.1"/>
    <property type="molecule type" value="Genomic_DNA"/>
</dbReference>
<keyword evidence="3" id="KW-1003">Cell membrane</keyword>
<protein>
    <submittedName>
        <fullName evidence="9">Antibiotic efflux protein</fullName>
    </submittedName>
</protein>
<dbReference type="EnsemblBacteria" id="ACC80634">
    <property type="protein sequence ID" value="ACC80634"/>
    <property type="gene ID" value="Npun_F1998"/>
</dbReference>
<gene>
    <name evidence="9" type="ordered locus">Npun_F1998</name>
</gene>
<dbReference type="Gene3D" id="1.20.1250.20">
    <property type="entry name" value="MFS general substrate transporter like domains"/>
    <property type="match status" value="1"/>
</dbReference>
<feature type="transmembrane region" description="Helical" evidence="7">
    <location>
        <begin position="37"/>
        <end position="59"/>
    </location>
</feature>
<dbReference type="AlphaFoldDB" id="B2J4X4"/>
<keyword evidence="10" id="KW-1185">Reference proteome</keyword>
<proteinExistence type="predicted"/>
<reference evidence="10" key="1">
    <citation type="submission" date="2008-04" db="EMBL/GenBank/DDBJ databases">
        <title>Complete sequence of chromosome of Nostoc punctiforme ATCC 29133.</title>
        <authorList>
            <consortium name="US DOE Joint Genome Institute"/>
            <person name="Copeland A."/>
            <person name="Lucas S."/>
            <person name="Lapidus A."/>
            <person name="Glavina del Rio T."/>
            <person name="Dalin E."/>
            <person name="Tice H."/>
            <person name="Pitluck S."/>
            <person name="Chain P."/>
            <person name="Malfatti S."/>
            <person name="Shin M."/>
            <person name="Vergez L."/>
            <person name="Schmutz J."/>
            <person name="Larimer F."/>
            <person name="Land M."/>
            <person name="Hauser L."/>
            <person name="Kyrpides N."/>
            <person name="Kim E."/>
            <person name="Meeks J.C."/>
            <person name="Elhai J."/>
            <person name="Campbell E.L."/>
            <person name="Thiel T."/>
            <person name="Longmire J."/>
            <person name="Potts M."/>
            <person name="Atlas R."/>
        </authorList>
    </citation>
    <scope>NUCLEOTIDE SEQUENCE [LARGE SCALE GENOMIC DNA]</scope>
    <source>
        <strain evidence="10">ATCC 29133 / PCC 73102</strain>
    </source>
</reference>
<dbReference type="STRING" id="63737.Npun_F1998"/>
<dbReference type="SUPFAM" id="SSF103473">
    <property type="entry name" value="MFS general substrate transporter"/>
    <property type="match status" value="1"/>
</dbReference>
<dbReference type="PANTHER" id="PTHR23513:SF9">
    <property type="entry name" value="ENTEROBACTIN EXPORTER ENTS"/>
    <property type="match status" value="1"/>
</dbReference>
<name>B2J4X4_NOSP7</name>
<dbReference type="InterPro" id="IPR036259">
    <property type="entry name" value="MFS_trans_sf"/>
</dbReference>
<evidence type="ECO:0000313" key="9">
    <source>
        <dbReference type="EMBL" id="ACC80634.1"/>
    </source>
</evidence>
<evidence type="ECO:0000256" key="1">
    <source>
        <dbReference type="ARBA" id="ARBA00004651"/>
    </source>
</evidence>
<dbReference type="RefSeq" id="WP_012408647.1">
    <property type="nucleotide sequence ID" value="NC_010628.1"/>
</dbReference>
<comment type="subcellular location">
    <subcellularLocation>
        <location evidence="1">Cell membrane</location>
        <topology evidence="1">Multi-pass membrane protein</topology>
    </subcellularLocation>
</comment>
<dbReference type="InterPro" id="IPR010290">
    <property type="entry name" value="TM_effector"/>
</dbReference>
<evidence type="ECO:0000256" key="4">
    <source>
        <dbReference type="ARBA" id="ARBA00022692"/>
    </source>
</evidence>
<dbReference type="InterPro" id="IPR020846">
    <property type="entry name" value="MFS_dom"/>
</dbReference>
<evidence type="ECO:0000256" key="6">
    <source>
        <dbReference type="ARBA" id="ARBA00023136"/>
    </source>
</evidence>
<dbReference type="GO" id="GO:0022857">
    <property type="term" value="F:transmembrane transporter activity"/>
    <property type="evidence" value="ECO:0007669"/>
    <property type="project" value="InterPro"/>
</dbReference>
<feature type="domain" description="Major facilitator superfamily (MFS) profile" evidence="8">
    <location>
        <begin position="1"/>
        <end position="101"/>
    </location>
</feature>
<dbReference type="HOGENOM" id="CLU_2288633_0_0_3"/>
<evidence type="ECO:0000259" key="8">
    <source>
        <dbReference type="PROSITE" id="PS50850"/>
    </source>
</evidence>
<feature type="transmembrane region" description="Helical" evidence="7">
    <location>
        <begin position="6"/>
        <end position="25"/>
    </location>
</feature>